<keyword evidence="1" id="KW-0732">Signal</keyword>
<dbReference type="RefSeq" id="WP_210759757.1">
    <property type="nucleotide sequence ID" value="NZ_CP060139.1"/>
</dbReference>
<dbReference type="EMBL" id="CP060139">
    <property type="protein sequence ID" value="QNR25231.1"/>
    <property type="molecule type" value="Genomic_DNA"/>
</dbReference>
<feature type="chain" id="PRO_5028986174" evidence="1">
    <location>
        <begin position="24"/>
        <end position="209"/>
    </location>
</feature>
<reference evidence="2 3" key="1">
    <citation type="submission" date="2020-08" db="EMBL/GenBank/DDBJ databases">
        <title>Croceimicrobium hydrocarbonivorans gen. nov., sp. nov., a novel marine bacterium isolated from a bacterial consortium that degrades polyethylene terephthalate.</title>
        <authorList>
            <person name="Liu R."/>
        </authorList>
    </citation>
    <scope>NUCLEOTIDE SEQUENCE [LARGE SCALE GENOMIC DNA]</scope>
    <source>
        <strain evidence="2 3">A20-9</strain>
    </source>
</reference>
<dbReference type="Proteomes" id="UP000516305">
    <property type="component" value="Chromosome"/>
</dbReference>
<feature type="signal peptide" evidence="1">
    <location>
        <begin position="1"/>
        <end position="23"/>
    </location>
</feature>
<accession>A0A7H0VHN3</accession>
<proteinExistence type="predicted"/>
<dbReference type="KEGG" id="chyd:H4K34_05160"/>
<sequence length="209" mass="25068">MFKKSIFFFSLALLLINPNLSSAQEEGKKDAEGKELRQDIDTFLGNQLESHEKKSLNLRMRDIGSLEDEPYAWKEFFRLETKDEYENTLGYTTEREYYFLFYHYETVVDRQYALKYWLESFIEGESIRPGRGKRTYDYAKPTIILINPTNIIIMNYDCKYYDDYDFDDWRDRMIKYFGDKNSTIVIELKCDGPLEWTLNAPDPKSRELF</sequence>
<name>A0A7H0VHN3_9FLAO</name>
<keyword evidence="3" id="KW-1185">Reference proteome</keyword>
<evidence type="ECO:0000313" key="3">
    <source>
        <dbReference type="Proteomes" id="UP000516305"/>
    </source>
</evidence>
<evidence type="ECO:0000313" key="2">
    <source>
        <dbReference type="EMBL" id="QNR25231.1"/>
    </source>
</evidence>
<organism evidence="2 3">
    <name type="scientific">Croceimicrobium hydrocarbonivorans</name>
    <dbReference type="NCBI Taxonomy" id="2761580"/>
    <lineage>
        <taxon>Bacteria</taxon>
        <taxon>Pseudomonadati</taxon>
        <taxon>Bacteroidota</taxon>
        <taxon>Flavobacteriia</taxon>
        <taxon>Flavobacteriales</taxon>
        <taxon>Owenweeksiaceae</taxon>
        <taxon>Croceimicrobium</taxon>
    </lineage>
</organism>
<protein>
    <submittedName>
        <fullName evidence="2">Uncharacterized protein</fullName>
    </submittedName>
</protein>
<gene>
    <name evidence="2" type="ORF">H4K34_05160</name>
</gene>
<dbReference type="AlphaFoldDB" id="A0A7H0VHN3"/>
<evidence type="ECO:0000256" key="1">
    <source>
        <dbReference type="SAM" id="SignalP"/>
    </source>
</evidence>